<evidence type="ECO:0000259" key="8">
    <source>
        <dbReference type="Pfam" id="PF13567"/>
    </source>
</evidence>
<feature type="transmembrane region" description="Helical" evidence="6">
    <location>
        <begin position="7"/>
        <end position="26"/>
    </location>
</feature>
<feature type="transmembrane region" description="Helical" evidence="6">
    <location>
        <begin position="258"/>
        <end position="278"/>
    </location>
</feature>
<comment type="subcellular location">
    <subcellularLocation>
        <location evidence="1">Cell membrane</location>
        <topology evidence="1">Multi-pass membrane protein</topology>
    </subcellularLocation>
</comment>
<dbReference type="PANTHER" id="PTHR30619">
    <property type="entry name" value="DNA INTERNALIZATION/COMPETENCE PROTEIN COMEC/REC2"/>
    <property type="match status" value="1"/>
</dbReference>
<name>A0A2T1M1V9_9CHRO</name>
<proteinExistence type="predicted"/>
<evidence type="ECO:0000259" key="7">
    <source>
        <dbReference type="Pfam" id="PF03772"/>
    </source>
</evidence>
<dbReference type="InterPro" id="IPR052159">
    <property type="entry name" value="Competence_DNA_uptake"/>
</dbReference>
<feature type="transmembrane region" description="Helical" evidence="6">
    <location>
        <begin position="358"/>
        <end position="377"/>
    </location>
</feature>
<feature type="domain" description="DUF4131" evidence="8">
    <location>
        <begin position="32"/>
        <end position="197"/>
    </location>
</feature>
<feature type="transmembrane region" description="Helical" evidence="6">
    <location>
        <begin position="32"/>
        <end position="53"/>
    </location>
</feature>
<keyword evidence="4 6" id="KW-1133">Transmembrane helix</keyword>
<dbReference type="RefSeq" id="WP_106455621.1">
    <property type="nucleotide sequence ID" value="NZ_PXOH01000003.1"/>
</dbReference>
<dbReference type="AlphaFoldDB" id="A0A2T1M1V9"/>
<accession>A0A2T1M1V9</accession>
<feature type="transmembrane region" description="Helical" evidence="6">
    <location>
        <begin position="479"/>
        <end position="498"/>
    </location>
</feature>
<keyword evidence="10" id="KW-1185">Reference proteome</keyword>
<feature type="transmembrane region" description="Helical" evidence="6">
    <location>
        <begin position="331"/>
        <end position="351"/>
    </location>
</feature>
<dbReference type="NCBIfam" id="TIGR00360">
    <property type="entry name" value="ComEC_N-term"/>
    <property type="match status" value="1"/>
</dbReference>
<reference evidence="9 10" key="1">
    <citation type="submission" date="2018-03" db="EMBL/GenBank/DDBJ databases">
        <title>The ancient ancestry and fast evolution of plastids.</title>
        <authorList>
            <person name="Moore K.R."/>
            <person name="Magnabosco C."/>
            <person name="Momper L."/>
            <person name="Gold D.A."/>
            <person name="Bosak T."/>
            <person name="Fournier G.P."/>
        </authorList>
    </citation>
    <scope>NUCLEOTIDE SEQUENCE [LARGE SCALE GENOMIC DNA]</scope>
    <source>
        <strain evidence="9 10">CCALA 016</strain>
    </source>
</reference>
<protein>
    <submittedName>
        <fullName evidence="9">Competence protein ComEC</fullName>
    </submittedName>
</protein>
<feature type="transmembrane region" description="Helical" evidence="6">
    <location>
        <begin position="415"/>
        <end position="441"/>
    </location>
</feature>
<feature type="transmembrane region" description="Helical" evidence="6">
    <location>
        <begin position="504"/>
        <end position="524"/>
    </location>
</feature>
<feature type="transmembrane region" description="Helical" evidence="6">
    <location>
        <begin position="290"/>
        <end position="311"/>
    </location>
</feature>
<evidence type="ECO:0000256" key="4">
    <source>
        <dbReference type="ARBA" id="ARBA00022989"/>
    </source>
</evidence>
<dbReference type="Proteomes" id="UP000239001">
    <property type="component" value="Unassembled WGS sequence"/>
</dbReference>
<evidence type="ECO:0000256" key="3">
    <source>
        <dbReference type="ARBA" id="ARBA00022692"/>
    </source>
</evidence>
<dbReference type="InterPro" id="IPR025405">
    <property type="entry name" value="DUF4131"/>
</dbReference>
<dbReference type="Pfam" id="PF13567">
    <property type="entry name" value="DUF4131"/>
    <property type="match status" value="1"/>
</dbReference>
<organism evidence="9 10">
    <name type="scientific">Aphanothece hegewaldii CCALA 016</name>
    <dbReference type="NCBI Taxonomy" id="2107694"/>
    <lineage>
        <taxon>Bacteria</taxon>
        <taxon>Bacillati</taxon>
        <taxon>Cyanobacteriota</taxon>
        <taxon>Cyanophyceae</taxon>
        <taxon>Oscillatoriophycideae</taxon>
        <taxon>Chroococcales</taxon>
        <taxon>Aphanothecaceae</taxon>
        <taxon>Aphanothece</taxon>
    </lineage>
</organism>
<evidence type="ECO:0000256" key="2">
    <source>
        <dbReference type="ARBA" id="ARBA00022475"/>
    </source>
</evidence>
<comment type="caution">
    <text evidence="9">The sequence shown here is derived from an EMBL/GenBank/DDBJ whole genome shotgun (WGS) entry which is preliminary data.</text>
</comment>
<dbReference type="Pfam" id="PF03772">
    <property type="entry name" value="Competence"/>
    <property type="match status" value="1"/>
</dbReference>
<keyword evidence="3 6" id="KW-0812">Transmembrane</keyword>
<evidence type="ECO:0000256" key="5">
    <source>
        <dbReference type="ARBA" id="ARBA00023136"/>
    </source>
</evidence>
<evidence type="ECO:0000313" key="9">
    <source>
        <dbReference type="EMBL" id="PSF38699.1"/>
    </source>
</evidence>
<gene>
    <name evidence="9" type="ORF">C7H19_04110</name>
</gene>
<feature type="domain" description="ComEC/Rec2-related protein" evidence="7">
    <location>
        <begin position="245"/>
        <end position="498"/>
    </location>
</feature>
<dbReference type="EMBL" id="PXOH01000003">
    <property type="protein sequence ID" value="PSF38699.1"/>
    <property type="molecule type" value="Genomic_DNA"/>
</dbReference>
<keyword evidence="2" id="KW-1003">Cell membrane</keyword>
<dbReference type="InterPro" id="IPR004477">
    <property type="entry name" value="ComEC_N"/>
</dbReference>
<reference evidence="9 10" key="2">
    <citation type="submission" date="2018-03" db="EMBL/GenBank/DDBJ databases">
        <authorList>
            <person name="Keele B.F."/>
        </authorList>
    </citation>
    <scope>NUCLEOTIDE SEQUENCE [LARGE SCALE GENOMIC DNA]</scope>
    <source>
        <strain evidence="9 10">CCALA 016</strain>
    </source>
</reference>
<keyword evidence="5 6" id="KW-0472">Membrane</keyword>
<feature type="transmembrane region" description="Helical" evidence="6">
    <location>
        <begin position="65"/>
        <end position="82"/>
    </location>
</feature>
<feature type="transmembrane region" description="Helical" evidence="6">
    <location>
        <begin position="383"/>
        <end position="403"/>
    </location>
</feature>
<feature type="transmembrane region" description="Helical" evidence="6">
    <location>
        <begin position="447"/>
        <end position="467"/>
    </location>
</feature>
<evidence type="ECO:0000256" key="6">
    <source>
        <dbReference type="SAM" id="Phobius"/>
    </source>
</evidence>
<evidence type="ECO:0000313" key="10">
    <source>
        <dbReference type="Proteomes" id="UP000239001"/>
    </source>
</evidence>
<dbReference type="GO" id="GO:0005886">
    <property type="term" value="C:plasma membrane"/>
    <property type="evidence" value="ECO:0007669"/>
    <property type="project" value="UniProtKB-SubCell"/>
</dbReference>
<dbReference type="OrthoDB" id="9761531at2"/>
<dbReference type="PANTHER" id="PTHR30619:SF1">
    <property type="entry name" value="RECOMBINATION PROTEIN 2"/>
    <property type="match status" value="1"/>
</dbReference>
<evidence type="ECO:0000256" key="1">
    <source>
        <dbReference type="ARBA" id="ARBA00004651"/>
    </source>
</evidence>
<sequence length="722" mass="81311">MNRNWGLAFCLSYSIGLFFTGFFGVTNPHPSIWQWITVIFGLLLVYFLASIIIQRLNYKNFTHKFWLIAVIVALFGMIYLQLRIPQPNSNDISFLLTNSKSQIVTVTGKALSESRQTANQKIQFWFASQQVTTSSLTNQSVEGKLYVTLPASKKVEIHANQVITIQGVLYLPKPNTNPSSFNFKAYLARQGTFAGLKGLKLIEIQQPPWGLWMIRQRIVSSLRQGLGDSYGSILGSIVLGRQAVDLPIEVRELFIKTGLAHVFAASGFQVALLLGIVFRLTRSLLPRNQLIIGIIVLVFYVGLTGIQPSILRASLMGIGVLIGMCKNRKTYSNGSLILAGTILLIFNPLWIWDLGFQLSFLATLGLIVTLPILLLWFDWLPPTIATIVTIPLAASVWTFPLLVYSFSIVLTYSILVNIITAPLITIISIGGIISAVTGFIYPSLGSAIAFLFYYPIHFLVKIITFFNHLPGSSYALGKLPLSLMIFIYLLMLLIWLNPWFKRRWFLVSLFMLALTIIPITYSRLNLVQITVLSSSNKPVIIIQDRGKVTLINGDSEDAFKYTIIPFLTQQGINQIDSAITFKSNFDWSNLANYIAVNNKINLENNQTVNLANIQLDLLNSSLLKLRFNEQFWVWIISNKIQNSIDNNIKLSPNVLLWSSKYLDQKWLINIQPKIAIATTSDPLSSTKNLLQQKQIQFYWTGKDGVIQWNSKQGIKTYAPEVY</sequence>